<gene>
    <name evidence="2" type="ORF">JWG45_13405</name>
</gene>
<organism evidence="2 3">
    <name type="scientific">Leptospira ainlahdjerensis</name>
    <dbReference type="NCBI Taxonomy" id="2810033"/>
    <lineage>
        <taxon>Bacteria</taxon>
        <taxon>Pseudomonadati</taxon>
        <taxon>Spirochaetota</taxon>
        <taxon>Spirochaetia</taxon>
        <taxon>Leptospirales</taxon>
        <taxon>Leptospiraceae</taxon>
        <taxon>Leptospira</taxon>
    </lineage>
</organism>
<feature type="transmembrane region" description="Helical" evidence="1">
    <location>
        <begin position="89"/>
        <end position="108"/>
    </location>
</feature>
<dbReference type="RefSeq" id="WP_205280182.1">
    <property type="nucleotide sequence ID" value="NZ_JAFFPU010000044.1"/>
</dbReference>
<proteinExistence type="predicted"/>
<dbReference type="Proteomes" id="UP000724686">
    <property type="component" value="Unassembled WGS sequence"/>
</dbReference>
<name>A0ABS2UCS6_9LEPT</name>
<keyword evidence="1" id="KW-0472">Membrane</keyword>
<accession>A0ABS2UCS6</accession>
<evidence type="ECO:0000256" key="1">
    <source>
        <dbReference type="SAM" id="Phobius"/>
    </source>
</evidence>
<feature type="transmembrane region" description="Helical" evidence="1">
    <location>
        <begin position="21"/>
        <end position="43"/>
    </location>
</feature>
<sequence length="143" mass="15559">MSDSLKNKNLYFFNILKSAGAVLSGLVTIFVTSLGTDQILHVLNIYPPWGEPMFDNGLNVLALSYRLVYGVLGCYITAFLAPNHPMRHALILGGIGLILSAIGVIGAMKYNLGPMWYPISLVLTGPPSAWLGGRLREKQVKVL</sequence>
<comment type="caution">
    <text evidence="2">The sequence shown here is derived from an EMBL/GenBank/DDBJ whole genome shotgun (WGS) entry which is preliminary data.</text>
</comment>
<feature type="transmembrane region" description="Helical" evidence="1">
    <location>
        <begin position="63"/>
        <end position="82"/>
    </location>
</feature>
<keyword evidence="1" id="KW-1133">Transmembrane helix</keyword>
<evidence type="ECO:0000313" key="2">
    <source>
        <dbReference type="EMBL" id="MBM9578148.1"/>
    </source>
</evidence>
<dbReference type="EMBL" id="JAFFPU010000044">
    <property type="protein sequence ID" value="MBM9578148.1"/>
    <property type="molecule type" value="Genomic_DNA"/>
</dbReference>
<protein>
    <recommendedName>
        <fullName evidence="4">DUF4345 domain-containing protein</fullName>
    </recommendedName>
</protein>
<keyword evidence="1" id="KW-0812">Transmembrane</keyword>
<evidence type="ECO:0008006" key="4">
    <source>
        <dbReference type="Google" id="ProtNLM"/>
    </source>
</evidence>
<keyword evidence="3" id="KW-1185">Reference proteome</keyword>
<evidence type="ECO:0000313" key="3">
    <source>
        <dbReference type="Proteomes" id="UP000724686"/>
    </source>
</evidence>
<reference evidence="2 3" key="1">
    <citation type="submission" date="2021-02" db="EMBL/GenBank/DDBJ databases">
        <title>Leptospira ainlahdjerensis sp. nov., Leptospira ainazelensis sp. nov., Leptospira abararensis sp. nov. and Leptospira chreensis sp. nov., four new species isolated from water sources in Algeria.</title>
        <authorList>
            <person name="Amara Korba A."/>
            <person name="Kainiu M."/>
            <person name="Vincent A.T."/>
            <person name="Mariet J.-F."/>
            <person name="Veyrier F.J."/>
            <person name="Goarant C."/>
            <person name="Picardeau M."/>
        </authorList>
    </citation>
    <scope>NUCLEOTIDE SEQUENCE [LARGE SCALE GENOMIC DNA]</scope>
    <source>
        <strain evidence="2 3">201903070</strain>
    </source>
</reference>